<reference evidence="4" key="1">
    <citation type="submission" date="2025-08" db="UniProtKB">
        <authorList>
            <consortium name="RefSeq"/>
        </authorList>
    </citation>
    <scope>IDENTIFICATION</scope>
    <source>
        <tissue evidence="4">Whole organism</tissue>
    </source>
</reference>
<protein>
    <submittedName>
        <fullName evidence="4">Uncharacterized protein LOC113203537</fullName>
    </submittedName>
</protein>
<feature type="compositionally biased region" description="Basic and acidic residues" evidence="2">
    <location>
        <begin position="127"/>
        <end position="138"/>
    </location>
</feature>
<feature type="region of interest" description="Disordered" evidence="2">
    <location>
        <begin position="1"/>
        <end position="20"/>
    </location>
</feature>
<dbReference type="KEGG" id="foc:113203537"/>
<dbReference type="Proteomes" id="UP000504606">
    <property type="component" value="Unplaced"/>
</dbReference>
<dbReference type="Pfam" id="PF10169">
    <property type="entry name" value="LLPH"/>
    <property type="match status" value="1"/>
</dbReference>
<evidence type="ECO:0000313" key="3">
    <source>
        <dbReference type="Proteomes" id="UP000504606"/>
    </source>
</evidence>
<name>A0A6J1S5N8_FRAOC</name>
<evidence type="ECO:0000313" key="4">
    <source>
        <dbReference type="RefSeq" id="XP_026274071.1"/>
    </source>
</evidence>
<sequence length="211" mass="24091">MGKSIRSKRMRRNRNVKRAKTYNPRIEAKLKAALAFEYNEQTEKAHLSMFHDIMNGPPPAVPGLEPGSKLERAHLTEGHVSVERISNFNVGKMNRLWEAATRAVTKGARQIPDPPSDPEDETEMDDKEPRVYDPKTMKDQYGNYPPWMNKKKVKAKSHAAKVQKAKDRRVAKRRAGKVLRKDTDGQGSKKVSNKKNESDGDESDMEVNFYK</sequence>
<organism evidence="3 4">
    <name type="scientific">Frankliniella occidentalis</name>
    <name type="common">Western flower thrips</name>
    <name type="synonym">Euthrips occidentalis</name>
    <dbReference type="NCBI Taxonomy" id="133901"/>
    <lineage>
        <taxon>Eukaryota</taxon>
        <taxon>Metazoa</taxon>
        <taxon>Ecdysozoa</taxon>
        <taxon>Arthropoda</taxon>
        <taxon>Hexapoda</taxon>
        <taxon>Insecta</taxon>
        <taxon>Pterygota</taxon>
        <taxon>Neoptera</taxon>
        <taxon>Paraneoptera</taxon>
        <taxon>Thysanoptera</taxon>
        <taxon>Terebrantia</taxon>
        <taxon>Thripoidea</taxon>
        <taxon>Thripidae</taxon>
        <taxon>Frankliniella</taxon>
    </lineage>
</organism>
<feature type="compositionally biased region" description="Acidic residues" evidence="2">
    <location>
        <begin position="116"/>
        <end position="126"/>
    </location>
</feature>
<dbReference type="AlphaFoldDB" id="A0A6J1S5N8"/>
<dbReference type="OrthoDB" id="6257894at2759"/>
<comment type="similarity">
    <text evidence="1">Belongs to the learning-associated protein family.</text>
</comment>
<proteinExistence type="inferred from homology"/>
<accession>A0A6J1S5N8</accession>
<feature type="compositionally biased region" description="Basic residues" evidence="2">
    <location>
        <begin position="149"/>
        <end position="178"/>
    </location>
</feature>
<dbReference type="GeneID" id="113203537"/>
<gene>
    <name evidence="4" type="primary">LOC113203537</name>
</gene>
<keyword evidence="3" id="KW-1185">Reference proteome</keyword>
<evidence type="ECO:0000256" key="2">
    <source>
        <dbReference type="SAM" id="MobiDB-lite"/>
    </source>
</evidence>
<dbReference type="RefSeq" id="XP_026274071.1">
    <property type="nucleotide sequence ID" value="XM_026418286.2"/>
</dbReference>
<evidence type="ECO:0000256" key="1">
    <source>
        <dbReference type="ARBA" id="ARBA00034118"/>
    </source>
</evidence>
<feature type="region of interest" description="Disordered" evidence="2">
    <location>
        <begin position="103"/>
        <end position="211"/>
    </location>
</feature>
<dbReference type="InterPro" id="IPR018784">
    <property type="entry name" value="LLPH-like"/>
</dbReference>